<organism evidence="4 5">
    <name type="scientific">Terriglobus albidus</name>
    <dbReference type="NCBI Taxonomy" id="1592106"/>
    <lineage>
        <taxon>Bacteria</taxon>
        <taxon>Pseudomonadati</taxon>
        <taxon>Acidobacteriota</taxon>
        <taxon>Terriglobia</taxon>
        <taxon>Terriglobales</taxon>
        <taxon>Acidobacteriaceae</taxon>
        <taxon>Terriglobus</taxon>
    </lineage>
</organism>
<reference evidence="4 5" key="1">
    <citation type="submission" date="2019-08" db="EMBL/GenBank/DDBJ databases">
        <title>Complete genome sequence of Terriglobus albidus strain ORNL.</title>
        <authorList>
            <person name="Podar M."/>
        </authorList>
    </citation>
    <scope>NUCLEOTIDE SEQUENCE [LARGE SCALE GENOMIC DNA]</scope>
    <source>
        <strain evidence="4 5">ORNL</strain>
    </source>
</reference>
<keyword evidence="1 2" id="KW-0732">Signal</keyword>
<dbReference type="KEGG" id="talb:FTW19_18070"/>
<feature type="chain" id="PRO_5022743783" evidence="2">
    <location>
        <begin position="28"/>
        <end position="189"/>
    </location>
</feature>
<dbReference type="SUPFAM" id="SSF56925">
    <property type="entry name" value="OMPA-like"/>
    <property type="match status" value="1"/>
</dbReference>
<dbReference type="InterPro" id="IPR027385">
    <property type="entry name" value="Beta-barrel_OMP"/>
</dbReference>
<dbReference type="OrthoDB" id="120339at2"/>
<evidence type="ECO:0000256" key="1">
    <source>
        <dbReference type="ARBA" id="ARBA00022729"/>
    </source>
</evidence>
<sequence>MHVRTKLAVAVLTALSIFAISSPHSSAQAIPAGRKRGGDLDAFFTYGRARTDFGPVRNNVYTVGGDYMFRYFGLFQPGVNIRYRASTGATVNEPFFGAGVDVRLPVVLHLRPYAVADMGLGSVKQKPSGINDSGTSYIIGGGFDVPVVNRFAARAEFNYQHILLSGGGRSQDLTFTPYSINVGVVYRIR</sequence>
<evidence type="ECO:0000313" key="5">
    <source>
        <dbReference type="Proteomes" id="UP000321820"/>
    </source>
</evidence>
<evidence type="ECO:0000256" key="2">
    <source>
        <dbReference type="SAM" id="SignalP"/>
    </source>
</evidence>
<evidence type="ECO:0000259" key="3">
    <source>
        <dbReference type="Pfam" id="PF13505"/>
    </source>
</evidence>
<dbReference type="EMBL" id="CP042806">
    <property type="protein sequence ID" value="QEE29722.1"/>
    <property type="molecule type" value="Genomic_DNA"/>
</dbReference>
<dbReference type="Proteomes" id="UP000321820">
    <property type="component" value="Chromosome"/>
</dbReference>
<dbReference type="RefSeq" id="WP_147648992.1">
    <property type="nucleotide sequence ID" value="NZ_CP042806.1"/>
</dbReference>
<feature type="domain" description="Outer membrane protein beta-barrel" evidence="3">
    <location>
        <begin position="14"/>
        <end position="187"/>
    </location>
</feature>
<dbReference type="AlphaFoldDB" id="A0A5B9EC98"/>
<proteinExistence type="predicted"/>
<gene>
    <name evidence="4" type="ORF">FTW19_18070</name>
</gene>
<accession>A0A5B9EC98</accession>
<dbReference type="Pfam" id="PF13505">
    <property type="entry name" value="OMP_b-brl"/>
    <property type="match status" value="1"/>
</dbReference>
<dbReference type="InterPro" id="IPR011250">
    <property type="entry name" value="OMP/PagP_B-barrel"/>
</dbReference>
<name>A0A5B9EC98_9BACT</name>
<evidence type="ECO:0000313" key="4">
    <source>
        <dbReference type="EMBL" id="QEE29722.1"/>
    </source>
</evidence>
<protein>
    <submittedName>
        <fullName evidence="4">Porin family protein</fullName>
    </submittedName>
</protein>
<keyword evidence="5" id="KW-1185">Reference proteome</keyword>
<feature type="signal peptide" evidence="2">
    <location>
        <begin position="1"/>
        <end position="27"/>
    </location>
</feature>